<dbReference type="RefSeq" id="WP_206723536.1">
    <property type="nucleotide sequence ID" value="NZ_CP071090.1"/>
</dbReference>
<sequence>MASDSSNTVNAQVVDAVNTTNTTVLGESTSMALGMLFQMEAQAFSMAMQNAVAGQRGMQQVGEAVIAAACARIMRSLDDNGGK</sequence>
<proteinExistence type="predicted"/>
<organism evidence="1 2">
    <name type="scientific">Pyxidicoccus parkwayensis</name>
    <dbReference type="NCBI Taxonomy" id="2813578"/>
    <lineage>
        <taxon>Bacteria</taxon>
        <taxon>Pseudomonadati</taxon>
        <taxon>Myxococcota</taxon>
        <taxon>Myxococcia</taxon>
        <taxon>Myxococcales</taxon>
        <taxon>Cystobacterineae</taxon>
        <taxon>Myxococcaceae</taxon>
        <taxon>Pyxidicoccus</taxon>
    </lineage>
</organism>
<dbReference type="Pfam" id="PF11747">
    <property type="entry name" value="RebB"/>
    <property type="match status" value="1"/>
</dbReference>
<dbReference type="Proteomes" id="UP000662747">
    <property type="component" value="Chromosome"/>
</dbReference>
<evidence type="ECO:0000313" key="1">
    <source>
        <dbReference type="EMBL" id="QSQ21959.1"/>
    </source>
</evidence>
<gene>
    <name evidence="1" type="ORF">JY651_43595</name>
</gene>
<protein>
    <submittedName>
        <fullName evidence="1">RebB family R body protein</fullName>
    </submittedName>
</protein>
<dbReference type="InterPro" id="IPR021070">
    <property type="entry name" value="Killing_trait_RebB"/>
</dbReference>
<dbReference type="EMBL" id="CP071090">
    <property type="protein sequence ID" value="QSQ21959.1"/>
    <property type="molecule type" value="Genomic_DNA"/>
</dbReference>
<keyword evidence="2" id="KW-1185">Reference proteome</keyword>
<name>A0ABX7NST9_9BACT</name>
<reference evidence="1 2" key="1">
    <citation type="submission" date="2021-02" db="EMBL/GenBank/DDBJ databases">
        <title>De Novo genome assembly of isolated myxobacteria.</title>
        <authorList>
            <person name="Stevens D.C."/>
        </authorList>
    </citation>
    <scope>NUCLEOTIDE SEQUENCE [LARGE SCALE GENOMIC DNA]</scope>
    <source>
        <strain evidence="2">SCPEA02</strain>
    </source>
</reference>
<evidence type="ECO:0000313" key="2">
    <source>
        <dbReference type="Proteomes" id="UP000662747"/>
    </source>
</evidence>
<accession>A0ABX7NST9</accession>